<dbReference type="Proteomes" id="UP000070578">
    <property type="component" value="Unassembled WGS sequence"/>
</dbReference>
<protein>
    <submittedName>
        <fullName evidence="2">Methyltransferase type 11</fullName>
    </submittedName>
</protein>
<keyword evidence="2" id="KW-0489">Methyltransferase</keyword>
<dbReference type="EMBL" id="LSLI01000143">
    <property type="protein sequence ID" value="KXS30780.1"/>
    <property type="molecule type" value="Genomic_DNA"/>
</dbReference>
<dbReference type="GO" id="GO:0032259">
    <property type="term" value="P:methylation"/>
    <property type="evidence" value="ECO:0007669"/>
    <property type="project" value="UniProtKB-KW"/>
</dbReference>
<organism evidence="2 3">
    <name type="scientific">Candidatus Gallionella acididurans</name>
    <dbReference type="NCBI Taxonomy" id="1796491"/>
    <lineage>
        <taxon>Bacteria</taxon>
        <taxon>Pseudomonadati</taxon>
        <taxon>Pseudomonadota</taxon>
        <taxon>Betaproteobacteria</taxon>
        <taxon>Nitrosomonadales</taxon>
        <taxon>Gallionellaceae</taxon>
        <taxon>Gallionella</taxon>
    </lineage>
</organism>
<dbReference type="InterPro" id="IPR029063">
    <property type="entry name" value="SAM-dependent_MTases_sf"/>
</dbReference>
<sequence length="207" mass="23995">MAIRDKSNALLRLQFDVPVAIELGCGPNKRHADALGIDALDYPGVDIVGDIYEVLAQFPVGSVDRVYSYHFVEHVESVSRLLEELARVVKTGGLVEFIAPHFSNPHFYSDPTHRNFFGLYTFSYFSTGSPLRRKVPTYQGKLRFRLEHVDLKFKSFPPFYVRHALKKLIGSIFNSCDYMKELYEENFCYLFPCYEVCYRLRRVESPE</sequence>
<dbReference type="CDD" id="cd02440">
    <property type="entry name" value="AdoMet_MTases"/>
    <property type="match status" value="1"/>
</dbReference>
<comment type="caution">
    <text evidence="2">The sequence shown here is derived from an EMBL/GenBank/DDBJ whole genome shotgun (WGS) entry which is preliminary data.</text>
</comment>
<accession>A0A139BP73</accession>
<dbReference type="SUPFAM" id="SSF53335">
    <property type="entry name" value="S-adenosyl-L-methionine-dependent methyltransferases"/>
    <property type="match status" value="1"/>
</dbReference>
<dbReference type="Pfam" id="PF08241">
    <property type="entry name" value="Methyltransf_11"/>
    <property type="match status" value="1"/>
</dbReference>
<evidence type="ECO:0000259" key="1">
    <source>
        <dbReference type="Pfam" id="PF08241"/>
    </source>
</evidence>
<keyword evidence="2" id="KW-0808">Transferase</keyword>
<evidence type="ECO:0000313" key="3">
    <source>
        <dbReference type="Proteomes" id="UP000070578"/>
    </source>
</evidence>
<dbReference type="GO" id="GO:0008757">
    <property type="term" value="F:S-adenosylmethionine-dependent methyltransferase activity"/>
    <property type="evidence" value="ECO:0007669"/>
    <property type="project" value="InterPro"/>
</dbReference>
<reference evidence="2 3" key="2">
    <citation type="submission" date="2016-03" db="EMBL/GenBank/DDBJ databases">
        <title>New uncultured bacterium of the family Gallionellaceae from acid mine drainage: description and reconstruction of genome based on metagenomic analysis of microbial community.</title>
        <authorList>
            <person name="Kadnikov V."/>
            <person name="Ivasenko D."/>
            <person name="Beletsky A."/>
            <person name="Mardanov A."/>
            <person name="Danilova E."/>
            <person name="Pimenov N."/>
            <person name="Karnachuk O."/>
            <person name="Ravin N."/>
        </authorList>
    </citation>
    <scope>NUCLEOTIDE SEQUENCE [LARGE SCALE GENOMIC DNA]</scope>
    <source>
        <strain evidence="2">ShG14-8</strain>
    </source>
</reference>
<name>A0A139BP73_9PROT</name>
<gene>
    <name evidence="2" type="ORF">AWT59_3094</name>
</gene>
<dbReference type="Gene3D" id="3.40.50.150">
    <property type="entry name" value="Vaccinia Virus protein VP39"/>
    <property type="match status" value="1"/>
</dbReference>
<proteinExistence type="predicted"/>
<feature type="domain" description="Methyltransferase type 11" evidence="1">
    <location>
        <begin position="47"/>
        <end position="95"/>
    </location>
</feature>
<dbReference type="AlphaFoldDB" id="A0A139BP73"/>
<evidence type="ECO:0000313" key="2">
    <source>
        <dbReference type="EMBL" id="KXS30780.1"/>
    </source>
</evidence>
<dbReference type="InterPro" id="IPR013216">
    <property type="entry name" value="Methyltransf_11"/>
</dbReference>
<reference evidence="2 3" key="1">
    <citation type="submission" date="2016-02" db="EMBL/GenBank/DDBJ databases">
        <authorList>
            <person name="Wen L."/>
            <person name="He K."/>
            <person name="Yang H."/>
        </authorList>
    </citation>
    <scope>NUCLEOTIDE SEQUENCE [LARGE SCALE GENOMIC DNA]</scope>
    <source>
        <strain evidence="2">ShG14-8</strain>
    </source>
</reference>